<feature type="domain" description="Homeobox" evidence="7">
    <location>
        <begin position="147"/>
        <end position="207"/>
    </location>
</feature>
<feature type="DNA-binding region" description="Homeobox" evidence="5">
    <location>
        <begin position="149"/>
        <end position="208"/>
    </location>
</feature>
<accession>A0ABM4CZR3</accession>
<keyword evidence="8" id="KW-1185">Reference proteome</keyword>
<dbReference type="Gene3D" id="1.10.10.60">
    <property type="entry name" value="Homeodomain-like"/>
    <property type="match status" value="1"/>
</dbReference>
<keyword evidence="3 5" id="KW-0371">Homeobox</keyword>
<evidence type="ECO:0000313" key="8">
    <source>
        <dbReference type="Proteomes" id="UP001652625"/>
    </source>
</evidence>
<dbReference type="PANTHER" id="PTHR24333:SF8">
    <property type="entry name" value="HOMEOBOX PROTEIN CEH-62"/>
    <property type="match status" value="1"/>
</dbReference>
<protein>
    <submittedName>
        <fullName evidence="9">Homeobox protein Hox-C8-like isoform X2</fullName>
    </submittedName>
</protein>
<organism evidence="8 9">
    <name type="scientific">Hydra vulgaris</name>
    <name type="common">Hydra</name>
    <name type="synonym">Hydra attenuata</name>
    <dbReference type="NCBI Taxonomy" id="6087"/>
    <lineage>
        <taxon>Eukaryota</taxon>
        <taxon>Metazoa</taxon>
        <taxon>Cnidaria</taxon>
        <taxon>Hydrozoa</taxon>
        <taxon>Hydroidolina</taxon>
        <taxon>Anthoathecata</taxon>
        <taxon>Aplanulata</taxon>
        <taxon>Hydridae</taxon>
        <taxon>Hydra</taxon>
    </lineage>
</organism>
<keyword evidence="4 5" id="KW-0539">Nucleus</keyword>
<dbReference type="PROSITE" id="PS00027">
    <property type="entry name" value="HOMEOBOX_1"/>
    <property type="match status" value="1"/>
</dbReference>
<evidence type="ECO:0000256" key="6">
    <source>
        <dbReference type="RuleBase" id="RU000682"/>
    </source>
</evidence>
<dbReference type="GeneID" id="124808145"/>
<dbReference type="InterPro" id="IPR017970">
    <property type="entry name" value="Homeobox_CS"/>
</dbReference>
<keyword evidence="2 5" id="KW-0238">DNA-binding</keyword>
<evidence type="ECO:0000256" key="1">
    <source>
        <dbReference type="ARBA" id="ARBA00004123"/>
    </source>
</evidence>
<dbReference type="PANTHER" id="PTHR24333">
    <property type="entry name" value="HOMEO BOX HB9 LIKE A-RELATED"/>
    <property type="match status" value="1"/>
</dbReference>
<dbReference type="InterPro" id="IPR001356">
    <property type="entry name" value="HD"/>
</dbReference>
<evidence type="ECO:0000259" key="7">
    <source>
        <dbReference type="PROSITE" id="PS50071"/>
    </source>
</evidence>
<reference evidence="9" key="1">
    <citation type="submission" date="2025-08" db="UniProtKB">
        <authorList>
            <consortium name="RefSeq"/>
        </authorList>
    </citation>
    <scope>IDENTIFICATION</scope>
</reference>
<dbReference type="InterPro" id="IPR050848">
    <property type="entry name" value="Homeobox_TF"/>
</dbReference>
<comment type="subcellular location">
    <subcellularLocation>
        <location evidence="1 5 6">Nucleus</location>
    </subcellularLocation>
</comment>
<evidence type="ECO:0000256" key="2">
    <source>
        <dbReference type="ARBA" id="ARBA00023125"/>
    </source>
</evidence>
<dbReference type="CDD" id="cd00086">
    <property type="entry name" value="homeodomain"/>
    <property type="match status" value="1"/>
</dbReference>
<dbReference type="PROSITE" id="PS50071">
    <property type="entry name" value="HOMEOBOX_2"/>
    <property type="match status" value="1"/>
</dbReference>
<dbReference type="InterPro" id="IPR020479">
    <property type="entry name" value="HD_metazoa"/>
</dbReference>
<dbReference type="SMART" id="SM00389">
    <property type="entry name" value="HOX"/>
    <property type="match status" value="1"/>
</dbReference>
<sequence>MNSANKAVIQNRILNHQQMQQQHIFAKKDILLIPQFDIGNNQKNINCQEENQASLNFCAYSSKEHISQSLYGLQNFENLNDHSLKSTSCPLYNLNKPTFYKQLNTRVAETPVIKNQSIDWNPYGSNLINNSENYLINSDQYWNKDVNDQKRKRISYNCLQIIELENEFMNTPYISRERRLQLSSYLNLTERQIKTWFQNRRMKSKKLAKLFQLHSSRDTCKDETCKDETCNNEPQ</sequence>
<evidence type="ECO:0000256" key="3">
    <source>
        <dbReference type="ARBA" id="ARBA00023155"/>
    </source>
</evidence>
<gene>
    <name evidence="9" type="primary">LOC124808145</name>
</gene>
<evidence type="ECO:0000313" key="9">
    <source>
        <dbReference type="RefSeq" id="XP_065667460.1"/>
    </source>
</evidence>
<name>A0ABM4CZR3_HYDVU</name>
<evidence type="ECO:0000256" key="4">
    <source>
        <dbReference type="ARBA" id="ARBA00023242"/>
    </source>
</evidence>
<dbReference type="PRINTS" id="PR00024">
    <property type="entry name" value="HOMEOBOX"/>
</dbReference>
<dbReference type="Pfam" id="PF00046">
    <property type="entry name" value="Homeodomain"/>
    <property type="match status" value="1"/>
</dbReference>
<dbReference type="InterPro" id="IPR009057">
    <property type="entry name" value="Homeodomain-like_sf"/>
</dbReference>
<evidence type="ECO:0000256" key="5">
    <source>
        <dbReference type="PROSITE-ProRule" id="PRU00108"/>
    </source>
</evidence>
<dbReference type="Proteomes" id="UP001652625">
    <property type="component" value="Chromosome 12"/>
</dbReference>
<dbReference type="SUPFAM" id="SSF46689">
    <property type="entry name" value="Homeodomain-like"/>
    <property type="match status" value="1"/>
</dbReference>
<dbReference type="RefSeq" id="XP_065667460.1">
    <property type="nucleotide sequence ID" value="XM_065811388.1"/>
</dbReference>
<proteinExistence type="predicted"/>